<accession>A0A7G5EKY7</accession>
<organism evidence="11 12">
    <name type="scientific">Comamonas piscis</name>
    <dbReference type="NCBI Taxonomy" id="1562974"/>
    <lineage>
        <taxon>Bacteria</taxon>
        <taxon>Pseudomonadati</taxon>
        <taxon>Pseudomonadota</taxon>
        <taxon>Betaproteobacteria</taxon>
        <taxon>Burkholderiales</taxon>
        <taxon>Comamonadaceae</taxon>
        <taxon>Comamonas</taxon>
    </lineage>
</organism>
<keyword evidence="12" id="KW-1185">Reference proteome</keyword>
<dbReference type="InterPro" id="IPR043502">
    <property type="entry name" value="DNA/RNA_pol_sf"/>
</dbReference>
<evidence type="ECO:0000313" key="12">
    <source>
        <dbReference type="Proteomes" id="UP000515240"/>
    </source>
</evidence>
<feature type="domain" description="DNA polymerase II insertion" evidence="10">
    <location>
        <begin position="44"/>
        <end position="101"/>
    </location>
</feature>
<evidence type="ECO:0000256" key="7">
    <source>
        <dbReference type="RuleBase" id="RU000442"/>
    </source>
</evidence>
<dbReference type="InterPro" id="IPR006172">
    <property type="entry name" value="DNA-dir_DNA_pol_B"/>
</dbReference>
<protein>
    <recommendedName>
        <fullName evidence="7">DNA polymerase</fullName>
        <ecNumber evidence="7">2.7.7.7</ecNumber>
    </recommendedName>
</protein>
<keyword evidence="4 7" id="KW-0239">DNA-directed DNA polymerase</keyword>
<dbReference type="InterPro" id="IPR055208">
    <property type="entry name" value="PolB_insertion"/>
</dbReference>
<keyword evidence="2 7" id="KW-0808">Transferase</keyword>
<dbReference type="InterPro" id="IPR012337">
    <property type="entry name" value="RNaseH-like_sf"/>
</dbReference>
<keyword evidence="7" id="KW-0235">DNA replication</keyword>
<evidence type="ECO:0000259" key="8">
    <source>
        <dbReference type="Pfam" id="PF00136"/>
    </source>
</evidence>
<dbReference type="GO" id="GO:0008296">
    <property type="term" value="F:3'-5'-DNA exonuclease activity"/>
    <property type="evidence" value="ECO:0007669"/>
    <property type="project" value="TreeGrafter"/>
</dbReference>
<dbReference type="Pfam" id="PF00136">
    <property type="entry name" value="DNA_pol_B"/>
    <property type="match status" value="1"/>
</dbReference>
<dbReference type="FunFam" id="3.90.1600.10:FF:000030">
    <property type="entry name" value="DNA polymerase II"/>
    <property type="match status" value="2"/>
</dbReference>
<dbReference type="PRINTS" id="PR00106">
    <property type="entry name" value="DNAPOLB"/>
</dbReference>
<dbReference type="Pfam" id="PF22587">
    <property type="entry name" value="DNApolII_insertion"/>
    <property type="match status" value="1"/>
</dbReference>
<dbReference type="PROSITE" id="PS00116">
    <property type="entry name" value="DNA_POLYMERASE_B"/>
    <property type="match status" value="1"/>
</dbReference>
<evidence type="ECO:0000313" key="11">
    <source>
        <dbReference type="EMBL" id="QMV74662.1"/>
    </source>
</evidence>
<dbReference type="EC" id="2.7.7.7" evidence="7"/>
<dbReference type="NCBIfam" id="NF004422">
    <property type="entry name" value="PRK05762.1-4"/>
    <property type="match status" value="1"/>
</dbReference>
<dbReference type="NCBIfam" id="NF004421">
    <property type="entry name" value="PRK05762.1-2"/>
    <property type="match status" value="1"/>
</dbReference>
<name>A0A7G5EKY7_9BURK</name>
<feature type="domain" description="DNA-directed DNA polymerase family B multifunctional" evidence="8">
    <location>
        <begin position="395"/>
        <end position="785"/>
    </location>
</feature>
<dbReference type="GO" id="GO:0003677">
    <property type="term" value="F:DNA binding"/>
    <property type="evidence" value="ECO:0007669"/>
    <property type="project" value="UniProtKB-KW"/>
</dbReference>
<dbReference type="GO" id="GO:0045004">
    <property type="term" value="P:DNA replication proofreading"/>
    <property type="evidence" value="ECO:0007669"/>
    <property type="project" value="TreeGrafter"/>
</dbReference>
<feature type="domain" description="DNA-directed DNA polymerase family B exonuclease" evidence="9">
    <location>
        <begin position="150"/>
        <end position="313"/>
    </location>
</feature>
<dbReference type="InterPro" id="IPR023211">
    <property type="entry name" value="DNA_pol_palm_dom_sf"/>
</dbReference>
<dbReference type="Pfam" id="PF21474">
    <property type="entry name" value="DNApolII_N"/>
    <property type="match status" value="1"/>
</dbReference>
<dbReference type="InterPro" id="IPR036397">
    <property type="entry name" value="RNaseH_sf"/>
</dbReference>
<proteinExistence type="inferred from homology"/>
<dbReference type="InterPro" id="IPR006134">
    <property type="entry name" value="DNA-dir_DNA_pol_B_multi_dom"/>
</dbReference>
<reference evidence="11 12" key="1">
    <citation type="journal article" date="2020" name="G3 (Bethesda)">
        <title>CeMbio - The Caenorhabditis elegans Microbiome Resource.</title>
        <authorList>
            <person name="Dirksen P."/>
            <person name="Assie A."/>
            <person name="Zimmermann J."/>
            <person name="Zhang F."/>
            <person name="Tietje A.M."/>
            <person name="Marsh S.A."/>
            <person name="Felix M.A."/>
            <person name="Shapira M."/>
            <person name="Kaleta C."/>
            <person name="Schulenburg H."/>
            <person name="Samuel B."/>
        </authorList>
    </citation>
    <scope>NUCLEOTIDE SEQUENCE [LARGE SCALE GENOMIC DNA]</scope>
    <source>
        <strain evidence="11 12">BIGb0172</strain>
    </source>
</reference>
<evidence type="ECO:0000256" key="5">
    <source>
        <dbReference type="ARBA" id="ARBA00023125"/>
    </source>
</evidence>
<evidence type="ECO:0000256" key="4">
    <source>
        <dbReference type="ARBA" id="ARBA00022932"/>
    </source>
</evidence>
<dbReference type="Gene3D" id="1.10.287.690">
    <property type="entry name" value="Helix hairpin bin"/>
    <property type="match status" value="1"/>
</dbReference>
<evidence type="ECO:0000259" key="9">
    <source>
        <dbReference type="Pfam" id="PF03104"/>
    </source>
</evidence>
<dbReference type="Gene3D" id="3.30.420.10">
    <property type="entry name" value="Ribonuclease H-like superfamily/Ribonuclease H"/>
    <property type="match status" value="1"/>
</dbReference>
<dbReference type="EMBL" id="CP058554">
    <property type="protein sequence ID" value="QMV74662.1"/>
    <property type="molecule type" value="Genomic_DNA"/>
</dbReference>
<dbReference type="Proteomes" id="UP000515240">
    <property type="component" value="Chromosome"/>
</dbReference>
<dbReference type="GO" id="GO:0003887">
    <property type="term" value="F:DNA-directed DNA polymerase activity"/>
    <property type="evidence" value="ECO:0007669"/>
    <property type="project" value="UniProtKB-KW"/>
</dbReference>
<evidence type="ECO:0000256" key="2">
    <source>
        <dbReference type="ARBA" id="ARBA00022679"/>
    </source>
</evidence>
<dbReference type="Pfam" id="PF03104">
    <property type="entry name" value="DNA_pol_B_exo1"/>
    <property type="match status" value="1"/>
</dbReference>
<dbReference type="KEGG" id="cpis:HS961_18490"/>
<dbReference type="PANTHER" id="PTHR10322:SF23">
    <property type="entry name" value="DNA POLYMERASE DELTA CATALYTIC SUBUNIT"/>
    <property type="match status" value="1"/>
</dbReference>
<dbReference type="InterPro" id="IPR050240">
    <property type="entry name" value="DNA_pol_type-B"/>
</dbReference>
<dbReference type="CDD" id="cd05784">
    <property type="entry name" value="DNA_polB_II_exo"/>
    <property type="match status" value="1"/>
</dbReference>
<dbReference type="RefSeq" id="WP_182324498.1">
    <property type="nucleotide sequence ID" value="NZ_CP058554.1"/>
</dbReference>
<keyword evidence="3 7" id="KW-0548">Nucleotidyltransferase</keyword>
<dbReference type="InterPro" id="IPR006133">
    <property type="entry name" value="DNA-dir_DNA_pol_B_exonuc"/>
</dbReference>
<dbReference type="Gene3D" id="1.10.132.60">
    <property type="entry name" value="DNA polymerase family B, C-terminal domain"/>
    <property type="match status" value="1"/>
</dbReference>
<dbReference type="SUPFAM" id="SSF53098">
    <property type="entry name" value="Ribonuclease H-like"/>
    <property type="match status" value="1"/>
</dbReference>
<evidence type="ECO:0000256" key="1">
    <source>
        <dbReference type="ARBA" id="ARBA00005755"/>
    </source>
</evidence>
<evidence type="ECO:0000256" key="6">
    <source>
        <dbReference type="ARBA" id="ARBA00049244"/>
    </source>
</evidence>
<dbReference type="InterPro" id="IPR042087">
    <property type="entry name" value="DNA_pol_B_thumb"/>
</dbReference>
<dbReference type="GO" id="GO:0000166">
    <property type="term" value="F:nucleotide binding"/>
    <property type="evidence" value="ECO:0007669"/>
    <property type="project" value="InterPro"/>
</dbReference>
<dbReference type="InterPro" id="IPR017964">
    <property type="entry name" value="DNA-dir_DNA_pol_B_CS"/>
</dbReference>
<dbReference type="AlphaFoldDB" id="A0A7G5EKY7"/>
<comment type="similarity">
    <text evidence="1 7">Belongs to the DNA polymerase type-B family.</text>
</comment>
<dbReference type="SUPFAM" id="SSF56672">
    <property type="entry name" value="DNA/RNA polymerases"/>
    <property type="match status" value="1"/>
</dbReference>
<dbReference type="SMART" id="SM00486">
    <property type="entry name" value="POLBc"/>
    <property type="match status" value="1"/>
</dbReference>
<comment type="catalytic activity">
    <reaction evidence="6 7">
        <text>DNA(n) + a 2'-deoxyribonucleoside 5'-triphosphate = DNA(n+1) + diphosphate</text>
        <dbReference type="Rhea" id="RHEA:22508"/>
        <dbReference type="Rhea" id="RHEA-COMP:17339"/>
        <dbReference type="Rhea" id="RHEA-COMP:17340"/>
        <dbReference type="ChEBI" id="CHEBI:33019"/>
        <dbReference type="ChEBI" id="CHEBI:61560"/>
        <dbReference type="ChEBI" id="CHEBI:173112"/>
        <dbReference type="EC" id="2.7.7.7"/>
    </reaction>
</comment>
<sequence length="802" mass="90683">MPTTPQQGFILTRHWRDTAAGTEIEYWLATEAGPLKVLLTRQMSVAFVEARHRVVVQTQLLAMPDMDLRELALKSFQQEPVLGVYAKHYRQLGKLTRGLKQLDVPLLEADVRPHERYLMERFITAGVQIEGGQAVDGALVDCRLLPAPAYRPALKVVSLDIETSQHQDLYSIALDGVGERVVFMLGDAPAPTAQAKQTEQTEDSEPTSDFRLIYCASRKAMIEQLNAWFARHDPDVIVGWNVIQFDLRVLQKTADDCATPLLLGREGRPIAWRAHPGKQDYWFAPMPGRAVIDGIEALRAAVWSFPSFSLENVAQALLGEGKDIGDEYDKMAEIERRYQEDKPALATYNIRDCELVLRIFDKAQLLQFAMERAHATGLQLDQFGGSIAAFSHHYLPRMHRQGYVAPNVGDVRGKSSPGGYVLDSRPGFYDSVVVLDYKSLYPSIIRTYLVDPVGLAEGLHGSDTASLIRGPMDTRFSRDKHCLPEIVTTLWRARDEAKRSKNEPLSQALKLVMNSFAGVLGATECRFFNPALISSITLRGHEMVKRTKALVQQRGYEVIYGDTDSIFIWLGRAHSNQEAHAVATSLVKDINAWWTQGLRQEQNLESFLEIEFDTHYKKFFMPTIRGSDVGSKKRYAGLSVDADGQEAMVYRGLEMARSDWTPLARQFQEGLLSRVFQGEPYRDFVIDYAQATLAGKKDDQLIYRKRLRHRLDAYVANLPPQVRAARMADDYNARLGRPLQYQRGGWIRYVMGKNGPEPLEVRQSPIDYEHYLSKQLQPIADAILQPLGEDFNSLTSMQQELF</sequence>
<dbReference type="GO" id="GO:0009432">
    <property type="term" value="P:SOS response"/>
    <property type="evidence" value="ECO:0007669"/>
    <property type="project" value="TreeGrafter"/>
</dbReference>
<keyword evidence="5 7" id="KW-0238">DNA-binding</keyword>
<dbReference type="Gene3D" id="2.40.50.590">
    <property type="match status" value="2"/>
</dbReference>
<evidence type="ECO:0000259" key="10">
    <source>
        <dbReference type="Pfam" id="PF22587"/>
    </source>
</evidence>
<gene>
    <name evidence="11" type="ORF">HS961_18490</name>
</gene>
<dbReference type="Gene3D" id="3.90.1600.10">
    <property type="entry name" value="Palm domain of DNA polymerase"/>
    <property type="match status" value="2"/>
</dbReference>
<dbReference type="Gene3D" id="6.10.140.1130">
    <property type="match status" value="1"/>
</dbReference>
<dbReference type="CDD" id="cd05537">
    <property type="entry name" value="POLBc_Pol_II"/>
    <property type="match status" value="1"/>
</dbReference>
<evidence type="ECO:0000256" key="3">
    <source>
        <dbReference type="ARBA" id="ARBA00022695"/>
    </source>
</evidence>
<dbReference type="PANTHER" id="PTHR10322">
    <property type="entry name" value="DNA POLYMERASE CATALYTIC SUBUNIT"/>
    <property type="match status" value="1"/>
</dbReference>